<accession>A0A9Q3DYT4</accession>
<evidence type="ECO:0000313" key="1">
    <source>
        <dbReference type="EMBL" id="MBW0509151.1"/>
    </source>
</evidence>
<protein>
    <recommendedName>
        <fullName evidence="3">Integrase catalytic domain-containing protein</fullName>
    </recommendedName>
</protein>
<dbReference type="AlphaFoldDB" id="A0A9Q3DYT4"/>
<dbReference type="GO" id="GO:0003676">
    <property type="term" value="F:nucleic acid binding"/>
    <property type="evidence" value="ECO:0007669"/>
    <property type="project" value="InterPro"/>
</dbReference>
<dbReference type="Proteomes" id="UP000765509">
    <property type="component" value="Unassembled WGS sequence"/>
</dbReference>
<dbReference type="SUPFAM" id="SSF53098">
    <property type="entry name" value="Ribonuclease H-like"/>
    <property type="match status" value="1"/>
</dbReference>
<dbReference type="InterPro" id="IPR036397">
    <property type="entry name" value="RNaseH_sf"/>
</dbReference>
<reference evidence="1" key="1">
    <citation type="submission" date="2021-03" db="EMBL/GenBank/DDBJ databases">
        <title>Draft genome sequence of rust myrtle Austropuccinia psidii MF-1, a brazilian biotype.</title>
        <authorList>
            <person name="Quecine M.C."/>
            <person name="Pachon D.M.R."/>
            <person name="Bonatelli M.L."/>
            <person name="Correr F.H."/>
            <person name="Franceschini L.M."/>
            <person name="Leite T.F."/>
            <person name="Margarido G.R.A."/>
            <person name="Almeida C.A."/>
            <person name="Ferrarezi J.A."/>
            <person name="Labate C.A."/>
        </authorList>
    </citation>
    <scope>NUCLEOTIDE SEQUENCE</scope>
    <source>
        <strain evidence="1">MF-1</strain>
    </source>
</reference>
<dbReference type="EMBL" id="AVOT02020773">
    <property type="protein sequence ID" value="MBW0509151.1"/>
    <property type="molecule type" value="Genomic_DNA"/>
</dbReference>
<organism evidence="1 2">
    <name type="scientific">Austropuccinia psidii MF-1</name>
    <dbReference type="NCBI Taxonomy" id="1389203"/>
    <lineage>
        <taxon>Eukaryota</taxon>
        <taxon>Fungi</taxon>
        <taxon>Dikarya</taxon>
        <taxon>Basidiomycota</taxon>
        <taxon>Pucciniomycotina</taxon>
        <taxon>Pucciniomycetes</taxon>
        <taxon>Pucciniales</taxon>
        <taxon>Sphaerophragmiaceae</taxon>
        <taxon>Austropuccinia</taxon>
    </lineage>
</organism>
<comment type="caution">
    <text evidence="1">The sequence shown here is derived from an EMBL/GenBank/DDBJ whole genome shotgun (WGS) entry which is preliminary data.</text>
</comment>
<sequence length="100" mass="11891">MNTALLLWNKMIETCELPKILISDKDCKFTSELWKNLHDILQTNPAFSTSYQLQTDFLAERMIKTMENFIRRFCAYWMEYTDHKGLLHDWVTCLPAIQLA</sequence>
<evidence type="ECO:0000313" key="2">
    <source>
        <dbReference type="Proteomes" id="UP000765509"/>
    </source>
</evidence>
<name>A0A9Q3DYT4_9BASI</name>
<gene>
    <name evidence="1" type="ORF">O181_048866</name>
</gene>
<dbReference type="Gene3D" id="3.30.420.10">
    <property type="entry name" value="Ribonuclease H-like superfamily/Ribonuclease H"/>
    <property type="match status" value="1"/>
</dbReference>
<keyword evidence="2" id="KW-1185">Reference proteome</keyword>
<dbReference type="OrthoDB" id="4779840at2759"/>
<dbReference type="InterPro" id="IPR012337">
    <property type="entry name" value="RNaseH-like_sf"/>
</dbReference>
<evidence type="ECO:0008006" key="3">
    <source>
        <dbReference type="Google" id="ProtNLM"/>
    </source>
</evidence>
<proteinExistence type="predicted"/>